<evidence type="ECO:0000256" key="11">
    <source>
        <dbReference type="ARBA" id="ARBA00022840"/>
    </source>
</evidence>
<evidence type="ECO:0000256" key="5">
    <source>
        <dbReference type="ARBA" id="ARBA00022553"/>
    </source>
</evidence>
<comment type="similarity">
    <text evidence="19">Belongs to the protein kinase superfamily. Tyr protein kinase family.</text>
</comment>
<dbReference type="Ensembl" id="ENSMUNT00000034558.1">
    <property type="protein sequence ID" value="ENSMUNP00000022834.1"/>
    <property type="gene ID" value="ENSMUNG00000020752.1"/>
</dbReference>
<name>A0A8V5H773_MELUD</name>
<evidence type="ECO:0000256" key="16">
    <source>
        <dbReference type="ARBA" id="ARBA00023242"/>
    </source>
</evidence>
<keyword evidence="13" id="KW-0333">Golgi apparatus</keyword>
<gene>
    <name evidence="21" type="primary">LOC101878502</name>
</gene>
<evidence type="ECO:0000256" key="18">
    <source>
        <dbReference type="ARBA" id="ARBA00051245"/>
    </source>
</evidence>
<dbReference type="InterPro" id="IPR001452">
    <property type="entry name" value="SH3_domain"/>
</dbReference>
<reference evidence="21" key="3">
    <citation type="submission" date="2025-09" db="UniProtKB">
        <authorList>
            <consortium name="Ensembl"/>
        </authorList>
    </citation>
    <scope>IDENTIFICATION</scope>
</reference>
<dbReference type="GO" id="GO:0004715">
    <property type="term" value="F:non-membrane spanning protein tyrosine kinase activity"/>
    <property type="evidence" value="ECO:0007669"/>
    <property type="project" value="UniProtKB-EC"/>
</dbReference>
<keyword evidence="15" id="KW-0395">Inflammatory response</keyword>
<evidence type="ECO:0000256" key="14">
    <source>
        <dbReference type="ARBA" id="ARBA00023137"/>
    </source>
</evidence>
<feature type="region of interest" description="Disordered" evidence="20">
    <location>
        <begin position="7"/>
        <end position="52"/>
    </location>
</feature>
<evidence type="ECO:0000256" key="6">
    <source>
        <dbReference type="ARBA" id="ARBA00022588"/>
    </source>
</evidence>
<dbReference type="GO" id="GO:0005634">
    <property type="term" value="C:nucleus"/>
    <property type="evidence" value="ECO:0007669"/>
    <property type="project" value="UniProtKB-SubCell"/>
</dbReference>
<dbReference type="FunFam" id="3.30.200.20:FF:000036">
    <property type="entry name" value="Tyrosine-protein kinase"/>
    <property type="match status" value="1"/>
</dbReference>
<dbReference type="PROSITE" id="PS50002">
    <property type="entry name" value="SH3"/>
    <property type="match status" value="1"/>
</dbReference>
<dbReference type="InterPro" id="IPR000980">
    <property type="entry name" value="SH2"/>
</dbReference>
<evidence type="ECO:0000256" key="12">
    <source>
        <dbReference type="ARBA" id="ARBA00022859"/>
    </source>
</evidence>
<reference evidence="21" key="2">
    <citation type="submission" date="2025-08" db="UniProtKB">
        <authorList>
            <consortium name="Ensembl"/>
        </authorList>
    </citation>
    <scope>IDENTIFICATION</scope>
</reference>
<comment type="catalytic activity">
    <reaction evidence="18 19">
        <text>L-tyrosyl-[protein] + ATP = O-phospho-L-tyrosyl-[protein] + ADP + H(+)</text>
        <dbReference type="Rhea" id="RHEA:10596"/>
        <dbReference type="Rhea" id="RHEA-COMP:10136"/>
        <dbReference type="Rhea" id="RHEA-COMP:20101"/>
        <dbReference type="ChEBI" id="CHEBI:15378"/>
        <dbReference type="ChEBI" id="CHEBI:30616"/>
        <dbReference type="ChEBI" id="CHEBI:46858"/>
        <dbReference type="ChEBI" id="CHEBI:61978"/>
        <dbReference type="ChEBI" id="CHEBI:456216"/>
        <dbReference type="EC" id="2.7.10.2"/>
    </reaction>
</comment>
<dbReference type="SUPFAM" id="SSF55550">
    <property type="entry name" value="SH2 domain"/>
    <property type="match status" value="1"/>
</dbReference>
<dbReference type="PROSITE" id="PS50001">
    <property type="entry name" value="SH2"/>
    <property type="match status" value="1"/>
</dbReference>
<evidence type="ECO:0000256" key="2">
    <source>
        <dbReference type="ARBA" id="ARBA00004555"/>
    </source>
</evidence>
<reference evidence="21" key="1">
    <citation type="submission" date="2020-03" db="EMBL/GenBank/DDBJ databases">
        <title>Melopsittacus undulatus (budgerigar) genome, bMelUnd1, maternal haplotype with Z.</title>
        <authorList>
            <person name="Gedman G."/>
            <person name="Mountcastle J."/>
            <person name="Haase B."/>
            <person name="Formenti G."/>
            <person name="Wright T."/>
            <person name="Apodaca J."/>
            <person name="Pelan S."/>
            <person name="Chow W."/>
            <person name="Rhie A."/>
            <person name="Howe K."/>
            <person name="Fedrigo O."/>
            <person name="Jarvis E.D."/>
        </authorList>
    </citation>
    <scope>NUCLEOTIDE SEQUENCE [LARGE SCALE GENOMIC DNA]</scope>
</reference>
<dbReference type="PROSITE" id="PS00107">
    <property type="entry name" value="PROTEIN_KINASE_ATP"/>
    <property type="match status" value="1"/>
</dbReference>
<evidence type="ECO:0000256" key="13">
    <source>
        <dbReference type="ARBA" id="ARBA00023034"/>
    </source>
</evidence>
<dbReference type="InterPro" id="IPR000719">
    <property type="entry name" value="Prot_kinase_dom"/>
</dbReference>
<sequence>MHPIAGAGVGLLPLSQQPHFPSPGSRMGCVKSKEADVQGKTKTDPSPSLQQGHYVRDPTLWASLKATRACGTVKLEALGAVGVLGVHGRDGSPIPSQCPGSSLAAGSGDAVVLALYGYEAMHTGDLSFQKGERMKVLEESGEWWRARSLLTGHEGFIPSNYVARVDSLETEEWFFKGISRKDAERQLLGPGNVTGSFMIRDSETSKGCYSLSVRDGDGAVKHYKIWTLESGGFYVSARSSFETLQELVQHYKGQSDGLCQRLTYPCCVPRPQRPWEKDAWEIPRESLRLERKLGAGQFGEVWMATYNQHTKVAVKTMKPGSMSVDAFLEEANLMKMLQHDKLVRLHAVVTREEPIYIITEFMEKGSLLEFLKSSEGHKQPLPKLIDFSAQIAEGMAYIENRNYIHRDLRAANVLVSAELLCKIADFGLARVIEDDEYTAREGAKFPIKWTAPEAINYGSFTIKSDVWSFGILLTEIITYGRMPYPGMTNVEVIRALERGYRMPRTEHCPEELYEVMMRCWRSRPEDRPTFEYVQSILEDFFTATESQYQQQP</sequence>
<dbReference type="PROSITE" id="PS00109">
    <property type="entry name" value="PROTEIN_KINASE_TYR"/>
    <property type="match status" value="1"/>
</dbReference>
<dbReference type="GO" id="GO:0016020">
    <property type="term" value="C:membrane"/>
    <property type="evidence" value="ECO:0007669"/>
    <property type="project" value="UniProtKB-SubCell"/>
</dbReference>
<accession>A0A8V5H773</accession>
<dbReference type="PRINTS" id="PR00452">
    <property type="entry name" value="SH3DOMAIN"/>
</dbReference>
<evidence type="ECO:0000256" key="8">
    <source>
        <dbReference type="ARBA" id="ARBA00022707"/>
    </source>
</evidence>
<proteinExistence type="inferred from homology"/>
<keyword evidence="8" id="KW-0519">Myristate</keyword>
<keyword evidence="4" id="KW-0728">SH3 domain</keyword>
<evidence type="ECO:0000256" key="3">
    <source>
        <dbReference type="ARBA" id="ARBA00004635"/>
    </source>
</evidence>
<keyword evidence="17" id="KW-0449">Lipoprotein</keyword>
<feature type="compositionally biased region" description="Basic and acidic residues" evidence="20">
    <location>
        <begin position="31"/>
        <end position="43"/>
    </location>
</feature>
<dbReference type="GO" id="GO:0045087">
    <property type="term" value="P:innate immune response"/>
    <property type="evidence" value="ECO:0007669"/>
    <property type="project" value="UniProtKB-KW"/>
</dbReference>
<dbReference type="InterPro" id="IPR011009">
    <property type="entry name" value="Kinase-like_dom_sf"/>
</dbReference>
<evidence type="ECO:0000256" key="1">
    <source>
        <dbReference type="ARBA" id="ARBA00004123"/>
    </source>
</evidence>
<keyword evidence="22" id="KW-1185">Reference proteome</keyword>
<dbReference type="PRINTS" id="PR00401">
    <property type="entry name" value="SH2DOMAIN"/>
</dbReference>
<dbReference type="SMART" id="SM00252">
    <property type="entry name" value="SH2"/>
    <property type="match status" value="1"/>
</dbReference>
<comment type="subcellular location">
    <subcellularLocation>
        <location evidence="2">Golgi apparatus</location>
    </subcellularLocation>
    <subcellularLocation>
        <location evidence="3">Membrane</location>
        <topology evidence="3">Lipid-anchor</topology>
    </subcellularLocation>
    <subcellularLocation>
        <location evidence="1">Nucleus</location>
    </subcellularLocation>
</comment>
<dbReference type="AlphaFoldDB" id="A0A8V5H773"/>
<keyword evidence="12" id="KW-0391">Immunity</keyword>
<dbReference type="InterPro" id="IPR008266">
    <property type="entry name" value="Tyr_kinase_AS"/>
</dbReference>
<evidence type="ECO:0000256" key="7">
    <source>
        <dbReference type="ARBA" id="ARBA00022679"/>
    </source>
</evidence>
<keyword evidence="11 19" id="KW-0067">ATP-binding</keyword>
<dbReference type="PRINTS" id="PR00109">
    <property type="entry name" value="TYRKINASE"/>
</dbReference>
<keyword evidence="7 19" id="KW-0808">Transferase</keyword>
<evidence type="ECO:0000313" key="21">
    <source>
        <dbReference type="Ensembl" id="ENSMUNP00000022834.1"/>
    </source>
</evidence>
<dbReference type="Pfam" id="PF07714">
    <property type="entry name" value="PK_Tyr_Ser-Thr"/>
    <property type="match status" value="1"/>
</dbReference>
<protein>
    <recommendedName>
        <fullName evidence="19">Tyrosine-protein kinase</fullName>
        <ecNumber evidence="19">2.7.10.2</ecNumber>
    </recommendedName>
</protein>
<evidence type="ECO:0000256" key="4">
    <source>
        <dbReference type="ARBA" id="ARBA00022443"/>
    </source>
</evidence>
<evidence type="ECO:0000256" key="9">
    <source>
        <dbReference type="ARBA" id="ARBA00022741"/>
    </source>
</evidence>
<dbReference type="InterPro" id="IPR050198">
    <property type="entry name" value="Non-receptor_tyrosine_kinases"/>
</dbReference>
<dbReference type="InterPro" id="IPR020635">
    <property type="entry name" value="Tyr_kinase_cat_dom"/>
</dbReference>
<dbReference type="GO" id="GO:0005794">
    <property type="term" value="C:Golgi apparatus"/>
    <property type="evidence" value="ECO:0007669"/>
    <property type="project" value="UniProtKB-SubCell"/>
</dbReference>
<dbReference type="InterPro" id="IPR036028">
    <property type="entry name" value="SH3-like_dom_sf"/>
</dbReference>
<dbReference type="CDD" id="cd05073">
    <property type="entry name" value="PTKc_Hck"/>
    <property type="match status" value="1"/>
</dbReference>
<dbReference type="PROSITE" id="PS50011">
    <property type="entry name" value="PROTEIN_KINASE_DOM"/>
    <property type="match status" value="1"/>
</dbReference>
<dbReference type="SMART" id="SM00326">
    <property type="entry name" value="SH3"/>
    <property type="match status" value="1"/>
</dbReference>
<keyword evidence="6" id="KW-0399">Innate immunity</keyword>
<dbReference type="GO" id="GO:0005524">
    <property type="term" value="F:ATP binding"/>
    <property type="evidence" value="ECO:0007669"/>
    <property type="project" value="UniProtKB-UniRule"/>
</dbReference>
<evidence type="ECO:0000256" key="10">
    <source>
        <dbReference type="ARBA" id="ARBA00022777"/>
    </source>
</evidence>
<dbReference type="EC" id="2.7.10.2" evidence="19"/>
<dbReference type="GO" id="GO:0016192">
    <property type="term" value="P:vesicle-mediated transport"/>
    <property type="evidence" value="ECO:0007669"/>
    <property type="project" value="UniProtKB-ARBA"/>
</dbReference>
<dbReference type="SUPFAM" id="SSF50044">
    <property type="entry name" value="SH3-domain"/>
    <property type="match status" value="1"/>
</dbReference>
<keyword evidence="9 19" id="KW-0547">Nucleotide-binding</keyword>
<evidence type="ECO:0000256" key="20">
    <source>
        <dbReference type="SAM" id="MobiDB-lite"/>
    </source>
</evidence>
<evidence type="ECO:0000256" key="15">
    <source>
        <dbReference type="ARBA" id="ARBA00023198"/>
    </source>
</evidence>
<dbReference type="Proteomes" id="UP000694405">
    <property type="component" value="Chromosome 10"/>
</dbReference>
<keyword evidence="5" id="KW-0597">Phosphoprotein</keyword>
<evidence type="ECO:0000256" key="19">
    <source>
        <dbReference type="RuleBase" id="RU362096"/>
    </source>
</evidence>
<evidence type="ECO:0000256" key="17">
    <source>
        <dbReference type="ARBA" id="ARBA00023288"/>
    </source>
</evidence>
<dbReference type="FunFam" id="1.10.510.10:FF:000553">
    <property type="entry name" value="Tyrosine-protein kinase"/>
    <property type="match status" value="1"/>
</dbReference>
<dbReference type="Gene3D" id="1.10.510.10">
    <property type="entry name" value="Transferase(Phosphotransferase) domain 1"/>
    <property type="match status" value="1"/>
</dbReference>
<dbReference type="Gene3D" id="2.30.30.40">
    <property type="entry name" value="SH3 Domains"/>
    <property type="match status" value="1"/>
</dbReference>
<dbReference type="FunFam" id="2.30.30.40:FF:000095">
    <property type="entry name" value="Tyrosine-protein kinase"/>
    <property type="match status" value="1"/>
</dbReference>
<evidence type="ECO:0000313" key="22">
    <source>
        <dbReference type="Proteomes" id="UP000694405"/>
    </source>
</evidence>
<dbReference type="Gene3D" id="3.30.505.10">
    <property type="entry name" value="SH2 domain"/>
    <property type="match status" value="1"/>
</dbReference>
<dbReference type="Gene3D" id="3.30.200.20">
    <property type="entry name" value="Phosphorylase Kinase, domain 1"/>
    <property type="match status" value="1"/>
</dbReference>
<keyword evidence="14 19" id="KW-0829">Tyrosine-protein kinase</keyword>
<dbReference type="Pfam" id="PF00017">
    <property type="entry name" value="SH2"/>
    <property type="match status" value="1"/>
</dbReference>
<dbReference type="GO" id="GO:0006954">
    <property type="term" value="P:inflammatory response"/>
    <property type="evidence" value="ECO:0007669"/>
    <property type="project" value="UniProtKB-KW"/>
</dbReference>
<dbReference type="SMART" id="SM00219">
    <property type="entry name" value="TyrKc"/>
    <property type="match status" value="1"/>
</dbReference>
<dbReference type="PANTHER" id="PTHR24418">
    <property type="entry name" value="TYROSINE-PROTEIN KINASE"/>
    <property type="match status" value="1"/>
</dbReference>
<keyword evidence="10 19" id="KW-0418">Kinase</keyword>
<dbReference type="Pfam" id="PF00018">
    <property type="entry name" value="SH3_1"/>
    <property type="match status" value="1"/>
</dbReference>
<dbReference type="InterPro" id="IPR001245">
    <property type="entry name" value="Ser-Thr/Tyr_kinase_cat_dom"/>
</dbReference>
<dbReference type="SUPFAM" id="SSF56112">
    <property type="entry name" value="Protein kinase-like (PK-like)"/>
    <property type="match status" value="1"/>
</dbReference>
<organism evidence="21 22">
    <name type="scientific">Melopsittacus undulatus</name>
    <name type="common">Budgerigar</name>
    <name type="synonym">Psittacus undulatus</name>
    <dbReference type="NCBI Taxonomy" id="13146"/>
    <lineage>
        <taxon>Eukaryota</taxon>
        <taxon>Metazoa</taxon>
        <taxon>Chordata</taxon>
        <taxon>Craniata</taxon>
        <taxon>Vertebrata</taxon>
        <taxon>Euteleostomi</taxon>
        <taxon>Archelosauria</taxon>
        <taxon>Archosauria</taxon>
        <taxon>Dinosauria</taxon>
        <taxon>Saurischia</taxon>
        <taxon>Theropoda</taxon>
        <taxon>Coelurosauria</taxon>
        <taxon>Aves</taxon>
        <taxon>Neognathae</taxon>
        <taxon>Neoaves</taxon>
        <taxon>Telluraves</taxon>
        <taxon>Australaves</taxon>
        <taxon>Psittaciformes</taxon>
        <taxon>Psittaculidae</taxon>
        <taxon>Melopsittacus</taxon>
    </lineage>
</organism>
<dbReference type="InterPro" id="IPR017441">
    <property type="entry name" value="Protein_kinase_ATP_BS"/>
</dbReference>
<keyword evidence="16" id="KW-0539">Nucleus</keyword>
<dbReference type="InterPro" id="IPR036860">
    <property type="entry name" value="SH2_dom_sf"/>
</dbReference>